<dbReference type="EC" id="1.-.-.-" evidence="3"/>
<dbReference type="InterPro" id="IPR052019">
    <property type="entry name" value="F420H2_bilvrd_red/Heme_oxyg"/>
</dbReference>
<evidence type="ECO:0000313" key="3">
    <source>
        <dbReference type="EMBL" id="MDI3386508.1"/>
    </source>
</evidence>
<proteinExistence type="predicted"/>
<dbReference type="InterPro" id="IPR012349">
    <property type="entry name" value="Split_barrel_FMN-bd"/>
</dbReference>
<dbReference type="Proteomes" id="UP001224661">
    <property type="component" value="Unassembled WGS sequence"/>
</dbReference>
<evidence type="ECO:0000259" key="2">
    <source>
        <dbReference type="Pfam" id="PF01243"/>
    </source>
</evidence>
<organism evidence="3 4">
    <name type="scientific">Streptomyces solicavernae</name>
    <dbReference type="NCBI Taxonomy" id="3043614"/>
    <lineage>
        <taxon>Bacteria</taxon>
        <taxon>Bacillati</taxon>
        <taxon>Actinomycetota</taxon>
        <taxon>Actinomycetes</taxon>
        <taxon>Kitasatosporales</taxon>
        <taxon>Streptomycetaceae</taxon>
        <taxon>Streptomyces</taxon>
    </lineage>
</organism>
<protein>
    <submittedName>
        <fullName evidence="3">Pyridoxamine 5'-phosphate oxidase family protein</fullName>
        <ecNumber evidence="3">1.-.-.-</ecNumber>
        <ecNumber evidence="3">1.4.3.5</ecNumber>
    </submittedName>
</protein>
<dbReference type="EMBL" id="JASCIR010000006">
    <property type="protein sequence ID" value="MDI3386508.1"/>
    <property type="molecule type" value="Genomic_DNA"/>
</dbReference>
<gene>
    <name evidence="3" type="ORF">QIS99_09815</name>
</gene>
<dbReference type="SUPFAM" id="SSF50475">
    <property type="entry name" value="FMN-binding split barrel"/>
    <property type="match status" value="1"/>
</dbReference>
<dbReference type="GO" id="GO:0004733">
    <property type="term" value="F:pyridoxamine phosphate oxidase activity"/>
    <property type="evidence" value="ECO:0007669"/>
    <property type="project" value="UniProtKB-EC"/>
</dbReference>
<evidence type="ECO:0000313" key="4">
    <source>
        <dbReference type="Proteomes" id="UP001224661"/>
    </source>
</evidence>
<dbReference type="RefSeq" id="WP_282512467.1">
    <property type="nucleotide sequence ID" value="NZ_JASCIR010000006.1"/>
</dbReference>
<dbReference type="PANTHER" id="PTHR35176">
    <property type="entry name" value="HEME OXYGENASE HI_0854-RELATED"/>
    <property type="match status" value="1"/>
</dbReference>
<name>A0ABT6RQ02_9ACTN</name>
<keyword evidence="1 3" id="KW-0560">Oxidoreductase</keyword>
<dbReference type="Gene3D" id="2.30.110.10">
    <property type="entry name" value="Electron Transport, Fmn-binding Protein, Chain A"/>
    <property type="match status" value="1"/>
</dbReference>
<evidence type="ECO:0000256" key="1">
    <source>
        <dbReference type="ARBA" id="ARBA00023002"/>
    </source>
</evidence>
<accession>A0ABT6RQ02</accession>
<keyword evidence="4" id="KW-1185">Reference proteome</keyword>
<dbReference type="PANTHER" id="PTHR35176:SF4">
    <property type="entry name" value="PYRIDOXAMINE 5'-PHOSPHATE OXIDASE-RELATED FMN-BINDING"/>
    <property type="match status" value="1"/>
</dbReference>
<feature type="domain" description="Pyridoxamine 5'-phosphate oxidase N-terminal" evidence="2">
    <location>
        <begin position="34"/>
        <end position="132"/>
    </location>
</feature>
<dbReference type="EC" id="1.4.3.5" evidence="3"/>
<sequence length="168" mass="18574">MDALPAPVAEPPVLFGVQMPAGELLPWSGAVERLVAARTYWIATTRPDGSPHTRPVWGVWLSDGFWFSTGSLARKNVPRNPEITVHLDTGDRPLIVEGTAEEVADRTELARFVAAYNPKYDWDCAVSDDGWVSDSSGAAGPAFRVRPRRVLGWETDMRAPTRWRFPAS</sequence>
<dbReference type="Pfam" id="PF01243">
    <property type="entry name" value="PNPOx_N"/>
    <property type="match status" value="1"/>
</dbReference>
<dbReference type="InterPro" id="IPR011576">
    <property type="entry name" value="Pyridox_Oxase_N"/>
</dbReference>
<comment type="caution">
    <text evidence="3">The sequence shown here is derived from an EMBL/GenBank/DDBJ whole genome shotgun (WGS) entry which is preliminary data.</text>
</comment>
<reference evidence="3 4" key="1">
    <citation type="submission" date="2023-05" db="EMBL/GenBank/DDBJ databases">
        <title>Draft genome sequence of Streptomyces sp. B-S-A8 isolated from a cave soil in Thailand.</title>
        <authorList>
            <person name="Chamroensaksri N."/>
            <person name="Muangham S."/>
        </authorList>
    </citation>
    <scope>NUCLEOTIDE SEQUENCE [LARGE SCALE GENOMIC DNA]</scope>
    <source>
        <strain evidence="3 4">B-S-A8</strain>
    </source>
</reference>